<feature type="chain" id="PRO_5043729013" description="Secreted protein" evidence="1">
    <location>
        <begin position="21"/>
        <end position="135"/>
    </location>
</feature>
<feature type="signal peptide" evidence="1">
    <location>
        <begin position="1"/>
        <end position="20"/>
    </location>
</feature>
<keyword evidence="3" id="KW-1185">Reference proteome</keyword>
<dbReference type="EMBL" id="CALTRL010000031">
    <property type="protein sequence ID" value="CAH7666062.1"/>
    <property type="molecule type" value="Genomic_DNA"/>
</dbReference>
<keyword evidence="1" id="KW-0732">Signal</keyword>
<evidence type="ECO:0000313" key="3">
    <source>
        <dbReference type="Proteomes" id="UP001153365"/>
    </source>
</evidence>
<name>A0AAV0AFA3_PHAPC</name>
<proteinExistence type="predicted"/>
<comment type="caution">
    <text evidence="2">The sequence shown here is derived from an EMBL/GenBank/DDBJ whole genome shotgun (WGS) entry which is preliminary data.</text>
</comment>
<sequence length="135" mass="15292">MKVLIFFALIATICLPLVENRCRTTGASFGSSPNRAFATQLLPDVCREFQGTYGPNQDKTICRNGRDRDTSFRYYIKHVSGGYRNIDSTECTDGLNKEIVNCDRGGKTAYGNWEYRSVSLILFNYIMSDPLTSHR</sequence>
<reference evidence="2" key="1">
    <citation type="submission" date="2022-06" db="EMBL/GenBank/DDBJ databases">
        <authorList>
            <consortium name="SYNGENTA / RWTH Aachen University"/>
        </authorList>
    </citation>
    <scope>NUCLEOTIDE SEQUENCE</scope>
</reference>
<evidence type="ECO:0000256" key="1">
    <source>
        <dbReference type="SAM" id="SignalP"/>
    </source>
</evidence>
<evidence type="ECO:0008006" key="4">
    <source>
        <dbReference type="Google" id="ProtNLM"/>
    </source>
</evidence>
<organism evidence="2 3">
    <name type="scientific">Phakopsora pachyrhizi</name>
    <name type="common">Asian soybean rust disease fungus</name>
    <dbReference type="NCBI Taxonomy" id="170000"/>
    <lineage>
        <taxon>Eukaryota</taxon>
        <taxon>Fungi</taxon>
        <taxon>Dikarya</taxon>
        <taxon>Basidiomycota</taxon>
        <taxon>Pucciniomycotina</taxon>
        <taxon>Pucciniomycetes</taxon>
        <taxon>Pucciniales</taxon>
        <taxon>Phakopsoraceae</taxon>
        <taxon>Phakopsora</taxon>
    </lineage>
</organism>
<gene>
    <name evidence="2" type="ORF">PPACK8108_LOCUS379</name>
</gene>
<protein>
    <recommendedName>
        <fullName evidence="4">Secreted protein</fullName>
    </recommendedName>
</protein>
<dbReference type="Proteomes" id="UP001153365">
    <property type="component" value="Unassembled WGS sequence"/>
</dbReference>
<dbReference type="AlphaFoldDB" id="A0AAV0AFA3"/>
<evidence type="ECO:0000313" key="2">
    <source>
        <dbReference type="EMBL" id="CAH7666062.1"/>
    </source>
</evidence>
<accession>A0AAV0AFA3</accession>